<dbReference type="Pfam" id="PF10254">
    <property type="entry name" value="Pacs-1"/>
    <property type="match status" value="3"/>
</dbReference>
<dbReference type="GO" id="GO:0072659">
    <property type="term" value="P:protein localization to plasma membrane"/>
    <property type="evidence" value="ECO:0007669"/>
    <property type="project" value="TreeGrafter"/>
</dbReference>
<feature type="compositionally biased region" description="Acidic residues" evidence="3">
    <location>
        <begin position="281"/>
        <end position="298"/>
    </location>
</feature>
<evidence type="ECO:0000313" key="8">
    <source>
        <dbReference type="Proteomes" id="UP000618051"/>
    </source>
</evidence>
<feature type="region of interest" description="Disordered" evidence="3">
    <location>
        <begin position="373"/>
        <end position="439"/>
    </location>
</feature>
<feature type="compositionally biased region" description="Polar residues" evidence="3">
    <location>
        <begin position="393"/>
        <end position="411"/>
    </location>
</feature>
<reference evidence="7 8" key="2">
    <citation type="journal article" date="2021" name="J. Hered.">
        <title>Feather Gene Expression Elucidates the Developmental Basis of Plumage Iridescence in African Starlings.</title>
        <authorList>
            <person name="Rubenstein D.R."/>
            <person name="Corvelo A."/>
            <person name="MacManes M.D."/>
            <person name="Maia R."/>
            <person name="Narzisi G."/>
            <person name="Rousaki A."/>
            <person name="Vandenabeele P."/>
            <person name="Shawkey M.D."/>
            <person name="Solomon J."/>
        </authorList>
    </citation>
    <scope>NUCLEOTIDE SEQUENCE [LARGE SCALE GENOMIC DNA]</scope>
    <source>
        <strain evidence="7">SS15</strain>
    </source>
</reference>
<reference evidence="7" key="3">
    <citation type="submission" date="2022-01" db="EMBL/GenBank/DDBJ databases">
        <authorList>
            <person name="Rubenstein D.R."/>
        </authorList>
    </citation>
    <scope>NUCLEOTIDE SEQUENCE</scope>
    <source>
        <strain evidence="7">SS15</strain>
        <tissue evidence="7">Liver</tissue>
    </source>
</reference>
<gene>
    <name evidence="7" type="ORF">IHE44_0008875</name>
    <name evidence="6" type="ORF">IHE44_010871</name>
</gene>
<accession>A0A835TNI1</accession>
<comment type="caution">
    <text evidence="6">The sequence shown here is derived from an EMBL/GenBank/DDBJ whole genome shotgun (WGS) entry which is preliminary data.</text>
</comment>
<reference evidence="6" key="1">
    <citation type="submission" date="2020-10" db="EMBL/GenBank/DDBJ databases">
        <title>Feather gene expression reveals the developmental basis of iridescence in African starlings.</title>
        <authorList>
            <person name="Rubenstein D.R."/>
        </authorList>
    </citation>
    <scope>NUCLEOTIDE SEQUENCE</scope>
    <source>
        <strain evidence="6">SS15</strain>
        <tissue evidence="6">Liver</tissue>
    </source>
</reference>
<dbReference type="OrthoDB" id="28829at2759"/>
<comment type="similarity">
    <text evidence="1">Belongs to the PACS family.</text>
</comment>
<evidence type="ECO:0000313" key="7">
    <source>
        <dbReference type="EMBL" id="KAI1240452.1"/>
    </source>
</evidence>
<evidence type="ECO:0000256" key="1">
    <source>
        <dbReference type="ARBA" id="ARBA00008590"/>
    </source>
</evidence>
<dbReference type="InterPro" id="IPR057541">
    <property type="entry name" value="PACS1/2_N"/>
</dbReference>
<feature type="domain" description="Phosphofurin acidic cluster sorting protein 1/2 N-terminal C2" evidence="5">
    <location>
        <begin position="117"/>
        <end position="257"/>
    </location>
</feature>
<dbReference type="InterPro" id="IPR019381">
    <property type="entry name" value="PACS1/2_C"/>
</dbReference>
<evidence type="ECO:0000259" key="5">
    <source>
        <dbReference type="Pfam" id="PF25332"/>
    </source>
</evidence>
<dbReference type="Pfam" id="PF25332">
    <property type="entry name" value="C2_PACS_N"/>
    <property type="match status" value="1"/>
</dbReference>
<feature type="domain" description="Phosphofurin acidic cluster sorting protein 1/2 C-terminal" evidence="4">
    <location>
        <begin position="892"/>
        <end position="1115"/>
    </location>
</feature>
<dbReference type="PANTHER" id="PTHR13280">
    <property type="entry name" value="PHOSPHOFURIN ACIDIC CLUSTER SORTING PROTEIN"/>
    <property type="match status" value="1"/>
</dbReference>
<name>A0A835TNI1_9PASS</name>
<protein>
    <recommendedName>
        <fullName evidence="9">Phosphofurin acidic cluster sorting protein 1</fullName>
    </recommendedName>
</protein>
<evidence type="ECO:0000256" key="3">
    <source>
        <dbReference type="SAM" id="MobiDB-lite"/>
    </source>
</evidence>
<sequence>MAVASPVPVPVPMNLFATWEIDRSAPSCVPSFWRVCAMCDDHGSQKGVYHRGRAVESCLFAPEVNGDGLTAASLKPGSGYPASVLHFRQVQLWLQQEWDWAGSIFVGLLCARLLMQDRLCSLRLKKLTVLKELDKELSSVLIAVKIQGSKRVLRSNEYILPPGGLMETELELTFSLQYPHFLKRDGNKLQIMLQRRKRYKNRTILGYKTLAVGIINMAEVMQHPTDGGQLLGLHSNMKDVNVRVAEISIYSLSSQPIDHEDGNVPSGPKIKASDRSPDIDNYSEEDDDSFSSEQEASDDAVQGQDLFDEEDDLRKTKKARRKMIRTTSITRQPNFKQKFVALLKRFKVTEEVLDSDPVDQTQEVEEDLGLLYDSLEECNNSDSGPEIEDNESVHSTPKPTLSQKGQDQESGSPGEADKRNPGAQRQQEEPGTEVPAVELVAEELCSRLAPTEAAMREGSMDRLAQLGPGTKAELPSAVSPSKAESKPLWRPRSTSVKDRQSSKGQGGRASSLDSESSPDSWHSTQVPRKSVYDQLNQILVSDEQLPESIVLVNVTEWQGQYVSEQLQAHKQLVVSTCSVADIQAAFNTTVSRIQRYCNCNSHMPPPVKVVVAGDQSYLSVVLRFFVEQLASKTPDWLNYLRFLLVPLGESHQEPSLRAVLSHLTRLSWLKPTLLFSPEGSHPLAKYLASVDNKYSTLFLDTAWRELFSRAEPPIADTVDIAGRVAQFIAGASLSHQLPISEAMLTYKQKRVPVLPHAAPVWDVPRTGMRDTGDNSCGYDSPNGGNQLPGLGWAGWGCRLVLCCPGVDGIGLCLLCRCLAPPCLSPCASIPLAVQRSHNPTEGQGCPPACKPFPSTGGDNSLPPWLPGHKVSSHIAIGAQHTQTLTSLSSFCSPDEDSCQKFVPFVGVVKVGLVEQSFSASVDSDDATVCTPSLLSSAPASSVAVPYGKETVSTPPPSPSVSSSLSGAGSPSSGVEVMGLQVDYWTTQGLDRKKEGEKRETGTKNTLKSNFRSLQVSRIPSTGELVPPSTMAMTVVTKEKNKKVMFLSKKPKEKDLEPKSQVIEGITRLICTAKHQNTMLRVSIDGVEWNDVKFFQLAAQWPTHVKYLPVGIFGYSKRGDRELDMLLSPCSADQSLPAQWGEIPHLHPVGQDP</sequence>
<keyword evidence="8" id="KW-1185">Reference proteome</keyword>
<keyword evidence="2" id="KW-0597">Phosphoprotein</keyword>
<feature type="domain" description="Phosphofurin acidic cluster sorting protein 1/2 C-terminal" evidence="4">
    <location>
        <begin position="674"/>
        <end position="750"/>
    </location>
</feature>
<dbReference type="AlphaFoldDB" id="A0A835TNI1"/>
<dbReference type="EMBL" id="JADDUC010000472">
    <property type="protein sequence ID" value="KAG0113310.1"/>
    <property type="molecule type" value="Genomic_DNA"/>
</dbReference>
<feature type="compositionally biased region" description="Low complexity" evidence="3">
    <location>
        <begin position="510"/>
        <end position="523"/>
    </location>
</feature>
<dbReference type="Proteomes" id="UP000618051">
    <property type="component" value="Unassembled WGS sequence"/>
</dbReference>
<proteinExistence type="inferred from homology"/>
<feature type="domain" description="Phosphofurin acidic cluster sorting protein 1/2 C-terminal" evidence="4">
    <location>
        <begin position="531"/>
        <end position="650"/>
    </location>
</feature>
<feature type="region of interest" description="Disordered" evidence="3">
    <location>
        <begin position="255"/>
        <end position="312"/>
    </location>
</feature>
<evidence type="ECO:0000313" key="6">
    <source>
        <dbReference type="EMBL" id="KAG0113310.1"/>
    </source>
</evidence>
<evidence type="ECO:0008006" key="9">
    <source>
        <dbReference type="Google" id="ProtNLM"/>
    </source>
</evidence>
<feature type="compositionally biased region" description="Low complexity" evidence="3">
    <location>
        <begin position="959"/>
        <end position="972"/>
    </location>
</feature>
<organism evidence="6">
    <name type="scientific">Lamprotornis superbus</name>
    <dbReference type="NCBI Taxonomy" id="245042"/>
    <lineage>
        <taxon>Eukaryota</taxon>
        <taxon>Metazoa</taxon>
        <taxon>Chordata</taxon>
        <taxon>Craniata</taxon>
        <taxon>Vertebrata</taxon>
        <taxon>Euteleostomi</taxon>
        <taxon>Archelosauria</taxon>
        <taxon>Archosauria</taxon>
        <taxon>Dinosauria</taxon>
        <taxon>Saurischia</taxon>
        <taxon>Theropoda</taxon>
        <taxon>Coelurosauria</taxon>
        <taxon>Aves</taxon>
        <taxon>Neognathae</taxon>
        <taxon>Neoaves</taxon>
        <taxon>Telluraves</taxon>
        <taxon>Australaves</taxon>
        <taxon>Passeriformes</taxon>
        <taxon>Sturnidae</taxon>
        <taxon>Lamprotornis</taxon>
    </lineage>
</organism>
<dbReference type="PANTHER" id="PTHR13280:SF14">
    <property type="entry name" value="PHOSPHOFURIN ACIDIC CLUSTER SORTING PROTEIN 1"/>
    <property type="match status" value="1"/>
</dbReference>
<feature type="region of interest" description="Disordered" evidence="3">
    <location>
        <begin position="946"/>
        <end position="972"/>
    </location>
</feature>
<evidence type="ECO:0000259" key="4">
    <source>
        <dbReference type="Pfam" id="PF10254"/>
    </source>
</evidence>
<evidence type="ECO:0000256" key="2">
    <source>
        <dbReference type="ARBA" id="ARBA00022553"/>
    </source>
</evidence>
<dbReference type="EMBL" id="JADDUC020000003">
    <property type="protein sequence ID" value="KAI1240452.1"/>
    <property type="molecule type" value="Genomic_DNA"/>
</dbReference>
<feature type="region of interest" description="Disordered" evidence="3">
    <location>
        <begin position="466"/>
        <end position="527"/>
    </location>
</feature>
<dbReference type="GO" id="GO:0044325">
    <property type="term" value="F:transmembrane transporter binding"/>
    <property type="evidence" value="ECO:0007669"/>
    <property type="project" value="TreeGrafter"/>
</dbReference>